<comment type="caution">
    <text evidence="1">The sequence shown here is derived from an EMBL/GenBank/DDBJ whole genome shotgun (WGS) entry which is preliminary data.</text>
</comment>
<accession>A0ABV9AHY0</accession>
<keyword evidence="2" id="KW-1185">Reference proteome</keyword>
<dbReference type="EMBL" id="JBHSFK010000002">
    <property type="protein sequence ID" value="MFC4498381.1"/>
    <property type="molecule type" value="Genomic_DNA"/>
</dbReference>
<dbReference type="Proteomes" id="UP001595839">
    <property type="component" value="Unassembled WGS sequence"/>
</dbReference>
<reference evidence="2" key="1">
    <citation type="journal article" date="2019" name="Int. J. Syst. Evol. Microbiol.">
        <title>The Global Catalogue of Microorganisms (GCM) 10K type strain sequencing project: providing services to taxonomists for standard genome sequencing and annotation.</title>
        <authorList>
            <consortium name="The Broad Institute Genomics Platform"/>
            <consortium name="The Broad Institute Genome Sequencing Center for Infectious Disease"/>
            <person name="Wu L."/>
            <person name="Ma J."/>
        </authorList>
    </citation>
    <scope>NUCLEOTIDE SEQUENCE [LARGE SCALE GENOMIC DNA]</scope>
    <source>
        <strain evidence="2">CGMCC 4.7177</strain>
    </source>
</reference>
<organism evidence="1 2">
    <name type="scientific">Streptomyces vulcanius</name>
    <dbReference type="NCBI Taxonomy" id="1441876"/>
    <lineage>
        <taxon>Bacteria</taxon>
        <taxon>Bacillati</taxon>
        <taxon>Actinomycetota</taxon>
        <taxon>Actinomycetes</taxon>
        <taxon>Kitasatosporales</taxon>
        <taxon>Streptomycetaceae</taxon>
        <taxon>Streptomyces</taxon>
    </lineage>
</organism>
<proteinExistence type="predicted"/>
<protein>
    <submittedName>
        <fullName evidence="1">Uncharacterized protein</fullName>
    </submittedName>
</protein>
<sequence length="84" mass="9236">MDMQTWRDSHARADNATTALREALAALDLPERIQRHLRPMVTHQGAPFVHVGLLSAEHVEQIAAALRIADEARNLATASRETGS</sequence>
<name>A0ABV9AHY0_9ACTN</name>
<evidence type="ECO:0000313" key="2">
    <source>
        <dbReference type="Proteomes" id="UP001595839"/>
    </source>
</evidence>
<gene>
    <name evidence="1" type="ORF">ACFPIH_02390</name>
</gene>
<dbReference type="RefSeq" id="WP_381167613.1">
    <property type="nucleotide sequence ID" value="NZ_JBHSFK010000002.1"/>
</dbReference>
<evidence type="ECO:0000313" key="1">
    <source>
        <dbReference type="EMBL" id="MFC4498381.1"/>
    </source>
</evidence>